<dbReference type="EMBL" id="PDND01000014">
    <property type="protein sequence ID" value="PGH35942.1"/>
    <property type="molecule type" value="Genomic_DNA"/>
</dbReference>
<gene>
    <name evidence="1" type="ORF">GX50_01267</name>
</gene>
<reference evidence="1 2" key="1">
    <citation type="submission" date="2017-10" db="EMBL/GenBank/DDBJ databases">
        <title>Comparative genomics in systemic dimorphic fungi from Ajellomycetaceae.</title>
        <authorList>
            <person name="Munoz J.F."/>
            <person name="Mcewen J.G."/>
            <person name="Clay O.K."/>
            <person name="Cuomo C.A."/>
        </authorList>
    </citation>
    <scope>NUCLEOTIDE SEQUENCE [LARGE SCALE GENOMIC DNA]</scope>
    <source>
        <strain evidence="1 2">UAMH4076</strain>
    </source>
</reference>
<proteinExistence type="predicted"/>
<evidence type="ECO:0000313" key="2">
    <source>
        <dbReference type="Proteomes" id="UP000226031"/>
    </source>
</evidence>
<dbReference type="AlphaFoldDB" id="A0A2B7ZSG2"/>
<evidence type="ECO:0000313" key="1">
    <source>
        <dbReference type="EMBL" id="PGH35942.1"/>
    </source>
</evidence>
<protein>
    <submittedName>
        <fullName evidence="1">Uncharacterized protein</fullName>
    </submittedName>
</protein>
<dbReference type="VEuPathDB" id="FungiDB:EMCG_06770"/>
<dbReference type="Proteomes" id="UP000226031">
    <property type="component" value="Unassembled WGS sequence"/>
</dbReference>
<keyword evidence="2" id="KW-1185">Reference proteome</keyword>
<name>A0A2B7ZSG2_9EURO</name>
<organism evidence="1 2">
    <name type="scientific">[Emmonsia] crescens</name>
    <dbReference type="NCBI Taxonomy" id="73230"/>
    <lineage>
        <taxon>Eukaryota</taxon>
        <taxon>Fungi</taxon>
        <taxon>Dikarya</taxon>
        <taxon>Ascomycota</taxon>
        <taxon>Pezizomycotina</taxon>
        <taxon>Eurotiomycetes</taxon>
        <taxon>Eurotiomycetidae</taxon>
        <taxon>Onygenales</taxon>
        <taxon>Ajellomycetaceae</taxon>
        <taxon>Emergomyces</taxon>
    </lineage>
</organism>
<accession>A0A2B7ZSG2</accession>
<comment type="caution">
    <text evidence="1">The sequence shown here is derived from an EMBL/GenBank/DDBJ whole genome shotgun (WGS) entry which is preliminary data.</text>
</comment>
<sequence>MAISDQIDVLKLSDLPKRTALNQDVDENGHVYLPWNLSVDGDSYLPPPAIVTLTLNEVGRALGMGICTYIPASAPFLPLCIPEVYFTGYHWTEQDKRSWDKASHPRKLRLVSRVRREDYAIPIRVLAYDSPQDFLSFAPEGARLSGAIITYDSRAFVGWYREYASHRNGDRINISINLLEHQAWFDSMRCQDNFVVVQRLLQMWSQPVYYGAQVIGDVLRKLKDLQAREMDSNTLMLGYKGGDDIPEYEIDGLDLRHLASTTLEECDAQHPLRIVDSSPPHLE</sequence>